<dbReference type="RefSeq" id="WP_100790607.1">
    <property type="nucleotide sequence ID" value="NZ_NPDQ01000004.1"/>
</dbReference>
<dbReference type="GO" id="GO:0016791">
    <property type="term" value="F:phosphatase activity"/>
    <property type="evidence" value="ECO:0007669"/>
    <property type="project" value="TreeGrafter"/>
</dbReference>
<evidence type="ECO:0000259" key="3">
    <source>
        <dbReference type="SMART" id="SM00065"/>
    </source>
</evidence>
<dbReference type="InterPro" id="IPR029016">
    <property type="entry name" value="GAF-like_dom_sf"/>
</dbReference>
<dbReference type="Gene3D" id="3.30.450.40">
    <property type="match status" value="1"/>
</dbReference>
<keyword evidence="2" id="KW-0802">TPR repeat</keyword>
<evidence type="ECO:0000256" key="1">
    <source>
        <dbReference type="ARBA" id="ARBA00022801"/>
    </source>
</evidence>
<dbReference type="EMBL" id="RQFP01000014">
    <property type="protein sequence ID" value="TGK91759.1"/>
    <property type="molecule type" value="Genomic_DNA"/>
</dbReference>
<keyword evidence="6" id="KW-1185">Reference proteome</keyword>
<dbReference type="InterPro" id="IPR003018">
    <property type="entry name" value="GAF"/>
</dbReference>
<comment type="caution">
    <text evidence="5">The sequence shown here is derived from an EMBL/GenBank/DDBJ whole genome shotgun (WGS) entry which is preliminary data.</text>
</comment>
<dbReference type="AlphaFoldDB" id="A0A2M9Y135"/>
<dbReference type="Gene3D" id="3.60.40.10">
    <property type="entry name" value="PPM-type phosphatase domain"/>
    <property type="match status" value="1"/>
</dbReference>
<evidence type="ECO:0000313" key="5">
    <source>
        <dbReference type="EMBL" id="TGK91759.1"/>
    </source>
</evidence>
<feature type="domain" description="PPM-type phosphatase" evidence="4">
    <location>
        <begin position="219"/>
        <end position="445"/>
    </location>
</feature>
<dbReference type="Proteomes" id="UP000297891">
    <property type="component" value="Unassembled WGS sequence"/>
</dbReference>
<dbReference type="PROSITE" id="PS50005">
    <property type="entry name" value="TPR"/>
    <property type="match status" value="1"/>
</dbReference>
<dbReference type="InterPro" id="IPR052016">
    <property type="entry name" value="Bact_Sigma-Reg"/>
</dbReference>
<dbReference type="PANTHER" id="PTHR43156">
    <property type="entry name" value="STAGE II SPORULATION PROTEIN E-RELATED"/>
    <property type="match status" value="1"/>
</dbReference>
<gene>
    <name evidence="5" type="ORF">EHQ30_16325</name>
</gene>
<dbReference type="SUPFAM" id="SSF81606">
    <property type="entry name" value="PP2C-like"/>
    <property type="match status" value="1"/>
</dbReference>
<dbReference type="OrthoDB" id="335965at2"/>
<dbReference type="InterPro" id="IPR011990">
    <property type="entry name" value="TPR-like_helical_dom_sf"/>
</dbReference>
<dbReference type="SUPFAM" id="SSF48452">
    <property type="entry name" value="TPR-like"/>
    <property type="match status" value="1"/>
</dbReference>
<protein>
    <submittedName>
        <fullName evidence="5">GAF domain-containing protein</fullName>
    </submittedName>
</protein>
<dbReference type="Pfam" id="PF14559">
    <property type="entry name" value="TPR_19"/>
    <property type="match status" value="1"/>
</dbReference>
<dbReference type="Pfam" id="PF07228">
    <property type="entry name" value="SpoIIE"/>
    <property type="match status" value="1"/>
</dbReference>
<dbReference type="InterPro" id="IPR001932">
    <property type="entry name" value="PPM-type_phosphatase-like_dom"/>
</dbReference>
<evidence type="ECO:0000259" key="4">
    <source>
        <dbReference type="SMART" id="SM00331"/>
    </source>
</evidence>
<organism evidence="5 6">
    <name type="scientific">Leptospira brenneri</name>
    <dbReference type="NCBI Taxonomy" id="2023182"/>
    <lineage>
        <taxon>Bacteria</taxon>
        <taxon>Pseudomonadati</taxon>
        <taxon>Spirochaetota</taxon>
        <taxon>Spirochaetia</taxon>
        <taxon>Leptospirales</taxon>
        <taxon>Leptospiraceae</taxon>
        <taxon>Leptospira</taxon>
    </lineage>
</organism>
<feature type="domain" description="GAF" evidence="3">
    <location>
        <begin position="45"/>
        <end position="184"/>
    </location>
</feature>
<dbReference type="InterPro" id="IPR019734">
    <property type="entry name" value="TPR_rpt"/>
</dbReference>
<feature type="repeat" description="TPR" evidence="2">
    <location>
        <begin position="486"/>
        <end position="519"/>
    </location>
</feature>
<dbReference type="SUPFAM" id="SSF55781">
    <property type="entry name" value="GAF domain-like"/>
    <property type="match status" value="1"/>
</dbReference>
<accession>A0A2M9Y135</accession>
<evidence type="ECO:0000313" key="6">
    <source>
        <dbReference type="Proteomes" id="UP000297891"/>
    </source>
</evidence>
<dbReference type="Pfam" id="PF01590">
    <property type="entry name" value="GAF"/>
    <property type="match status" value="1"/>
</dbReference>
<keyword evidence="1" id="KW-0378">Hydrolase</keyword>
<proteinExistence type="predicted"/>
<dbReference type="InterPro" id="IPR036457">
    <property type="entry name" value="PPM-type-like_dom_sf"/>
</dbReference>
<evidence type="ECO:0000256" key="2">
    <source>
        <dbReference type="PROSITE-ProRule" id="PRU00339"/>
    </source>
</evidence>
<dbReference type="SMART" id="SM00331">
    <property type="entry name" value="PP2C_SIG"/>
    <property type="match status" value="1"/>
</dbReference>
<reference evidence="5" key="1">
    <citation type="journal article" date="2019" name="PLoS Negl. Trop. Dis.">
        <title>Revisiting the worldwide diversity of Leptospira species in the environment.</title>
        <authorList>
            <person name="Vincent A.T."/>
            <person name="Schiettekatte O."/>
            <person name="Bourhy P."/>
            <person name="Veyrier F.J."/>
            <person name="Picardeau M."/>
        </authorList>
    </citation>
    <scope>NUCLEOTIDE SEQUENCE [LARGE SCALE GENOMIC DNA]</scope>
    <source>
        <strain evidence="5">201800277</strain>
    </source>
</reference>
<dbReference type="Gene3D" id="1.25.40.10">
    <property type="entry name" value="Tetratricopeptide repeat domain"/>
    <property type="match status" value="1"/>
</dbReference>
<dbReference type="SMART" id="SM00065">
    <property type="entry name" value="GAF"/>
    <property type="match status" value="1"/>
</dbReference>
<name>A0A2M9Y135_9LEPT</name>
<sequence>MVDFKVSKRMLVNFRGQNKVVGGLTDKDKIAILLYISKEFANLDREDQLFSKVILICQEIFESDNTTLRLWDGEFLVPVKFVKETEPPRRNLVMGEGYSGSVFETKEPVLVNDLTRSAHFFDEGEKTKSVMCVPIMQKEEILGTLAVESERENFYITDDLEILEALTSQLALALYGVRLIEGLVTARAREAAILNQLEWDLKMGRNVQSQILPQDLSAWNGISFASHYEPMAEVSGDLVDIVRQGHSLTAINIDVSGHGIPAALVTMAIHHQFRRSVMAGLGLTEIMEELGEKLREQLPESTYFTAFMVRIFSDYTFGYVNAGHQRMLHYKAADDTFIQYDTKGVPLGILPVRKIDYEEKQGKLEPGDFLLLISDGFSEQRNHLKEEVGVDRILTWLQDEREKLVMEGRGKVDLKKLSSAFMERFRAYQGDVPNGDDLSFLFLYCGDSIPEASHYIQMAKQSNSKMKMEEAYAQALKAFSIDSSLKEILVFLGKMYYRDGKYSEAIRYLEEYLRTSGDNTAASHFMMGRAYYKAGLISEAKRALKMALSSDHSFAKASILLAQCYLKENAKPKAIKVLQQGVKNTPQSMELKTSLLRLEAHSQKAS</sequence>
<dbReference type="PANTHER" id="PTHR43156:SF2">
    <property type="entry name" value="STAGE II SPORULATION PROTEIN E"/>
    <property type="match status" value="1"/>
</dbReference>
<dbReference type="SMART" id="SM00028">
    <property type="entry name" value="TPR"/>
    <property type="match status" value="4"/>
</dbReference>